<dbReference type="InterPro" id="IPR000883">
    <property type="entry name" value="Cyt_C_Oxase_1"/>
</dbReference>
<sequence length="467" mass="52268">MQFKSQAVAKPYFIAALGLFIGQIILGLLAGFEYINGTALFPYLHFNMARMSHTNLLVVWLLMSFMGAAYFVVPDEAQTELYSPKLALATFWIFLIAGALTILGYLTMSYSHLAAATYNALWPTMGRGYLEQPLPTKIGIVLVMLAFLFNLTMTIIRGRKTTIGVLLVASMWGVALLYLPAFYFPVDTVKDSYSWWWIVHGWVEGDWELVPASLVGYIMLKTTGVDREVVDKWIYIIGAMAFMSGFLGIGHHYYYIGAPAYWLWIGSIFSALEPVPFLLLIVFAFTTIRNRRRDHPNKAALLWVQGETIMAFLGAGVLGFIITLAPVQYYAHGTNLTAAHGHLAFFGAYVMISLATISYAMPILRGREANSIAAQRWEMTGFWVMCVSMLVIASALAAAGLVTIFLQRYTANPLPFMEVQQKEAVFFWIREIAGLGFFTGLLIYLRSFFVKGGYNYAAYAQQAMSTR</sequence>
<keyword evidence="1" id="KW-0249">Electron transport</keyword>
<feature type="transmembrane region" description="Helical" evidence="2">
    <location>
        <begin position="425"/>
        <end position="445"/>
    </location>
</feature>
<dbReference type="GO" id="GO:0016020">
    <property type="term" value="C:membrane"/>
    <property type="evidence" value="ECO:0007669"/>
    <property type="project" value="InterPro"/>
</dbReference>
<dbReference type="AlphaFoldDB" id="A0A3M8R516"/>
<dbReference type="PROSITE" id="PS50855">
    <property type="entry name" value="COX1"/>
    <property type="match status" value="1"/>
</dbReference>
<feature type="domain" description="Cytochrome oxidase subunit I profile" evidence="3">
    <location>
        <begin position="1"/>
        <end position="467"/>
    </location>
</feature>
<organism evidence="4">
    <name type="scientific">Acidithiobacillus sulfuriphilus</name>
    <dbReference type="NCBI Taxonomy" id="1867749"/>
    <lineage>
        <taxon>Bacteria</taxon>
        <taxon>Pseudomonadati</taxon>
        <taxon>Pseudomonadota</taxon>
        <taxon>Acidithiobacillia</taxon>
        <taxon>Acidithiobacillales</taxon>
        <taxon>Acidithiobacillaceae</taxon>
        <taxon>Acidithiobacillus</taxon>
    </lineage>
</organism>
<gene>
    <name evidence="4" type="ORF">EC580_08050</name>
</gene>
<dbReference type="PANTHER" id="PTHR10422">
    <property type="entry name" value="CYTOCHROME C OXIDASE SUBUNIT 1"/>
    <property type="match status" value="1"/>
</dbReference>
<comment type="caution">
    <text evidence="4">The sequence shown here is derived from an EMBL/GenBank/DDBJ whole genome shotgun (WGS) entry which is preliminary data.</text>
</comment>
<keyword evidence="2" id="KW-0812">Transmembrane</keyword>
<feature type="transmembrane region" description="Helical" evidence="2">
    <location>
        <begin position="309"/>
        <end position="331"/>
    </location>
</feature>
<dbReference type="GO" id="GO:0004129">
    <property type="term" value="F:cytochrome-c oxidase activity"/>
    <property type="evidence" value="ECO:0007669"/>
    <property type="project" value="InterPro"/>
</dbReference>
<keyword evidence="2" id="KW-0472">Membrane</keyword>
<feature type="transmembrane region" description="Helical" evidence="2">
    <location>
        <begin position="382"/>
        <end position="405"/>
    </location>
</feature>
<feature type="transmembrane region" description="Helical" evidence="2">
    <location>
        <begin position="12"/>
        <end position="35"/>
    </location>
</feature>
<keyword evidence="2" id="KW-1133">Transmembrane helix</keyword>
<dbReference type="GO" id="GO:0015990">
    <property type="term" value="P:electron transport coupled proton transport"/>
    <property type="evidence" value="ECO:0007669"/>
    <property type="project" value="TreeGrafter"/>
</dbReference>
<proteinExistence type="predicted"/>
<feature type="transmembrane region" description="Helical" evidence="2">
    <location>
        <begin position="343"/>
        <end position="361"/>
    </location>
</feature>
<dbReference type="RefSeq" id="WP_123103898.1">
    <property type="nucleotide sequence ID" value="NZ_CP127527.1"/>
</dbReference>
<evidence type="ECO:0000313" key="4">
    <source>
        <dbReference type="EMBL" id="RNF61630.1"/>
    </source>
</evidence>
<dbReference type="GO" id="GO:0022904">
    <property type="term" value="P:respiratory electron transport chain"/>
    <property type="evidence" value="ECO:0007669"/>
    <property type="project" value="TreeGrafter"/>
</dbReference>
<dbReference type="Pfam" id="PF00115">
    <property type="entry name" value="COX1"/>
    <property type="match status" value="1"/>
</dbReference>
<dbReference type="OrthoDB" id="5289123at2"/>
<evidence type="ECO:0000256" key="1">
    <source>
        <dbReference type="ARBA" id="ARBA00022660"/>
    </source>
</evidence>
<dbReference type="GO" id="GO:0020037">
    <property type="term" value="F:heme binding"/>
    <property type="evidence" value="ECO:0007669"/>
    <property type="project" value="InterPro"/>
</dbReference>
<feature type="transmembrane region" description="Helical" evidence="2">
    <location>
        <begin position="55"/>
        <end position="74"/>
    </location>
</feature>
<dbReference type="InterPro" id="IPR023616">
    <property type="entry name" value="Cyt_c_oxase-like_su1_dom"/>
</dbReference>
<reference evidence="4" key="1">
    <citation type="submission" date="2018-10" db="EMBL/GenBank/DDBJ databases">
        <title>Acidithiobacillus sulfuriphilus sp. nov.: an extremely acidophilic sulfur-oxidizing chemolithotroph isolated from a neutral pH environment.</title>
        <authorList>
            <person name="Falagan C."/>
            <person name="Moya-Beltran A."/>
            <person name="Quatrini R."/>
            <person name="Johnson D.B."/>
        </authorList>
    </citation>
    <scope>NUCLEOTIDE SEQUENCE [LARGE SCALE GENOMIC DNA]</scope>
    <source>
        <strain evidence="4">CJ-2</strain>
    </source>
</reference>
<name>A0A3M8R516_9PROT</name>
<keyword evidence="1" id="KW-0679">Respiratory chain</keyword>
<dbReference type="InterPro" id="IPR036927">
    <property type="entry name" value="Cyt_c_oxase-like_su1_sf"/>
</dbReference>
<dbReference type="EMBL" id="RIZI01000167">
    <property type="protein sequence ID" value="RNF61630.1"/>
    <property type="molecule type" value="Genomic_DNA"/>
</dbReference>
<feature type="transmembrane region" description="Helical" evidence="2">
    <location>
        <begin position="232"/>
        <end position="255"/>
    </location>
</feature>
<evidence type="ECO:0000259" key="3">
    <source>
        <dbReference type="PROSITE" id="PS50855"/>
    </source>
</evidence>
<feature type="transmembrane region" description="Helical" evidence="2">
    <location>
        <begin position="138"/>
        <end position="156"/>
    </location>
</feature>
<dbReference type="PANTHER" id="PTHR10422:SF43">
    <property type="entry name" value="NITRIC OXIDE REDUCTASE SUBUNIT B"/>
    <property type="match status" value="1"/>
</dbReference>
<accession>A0A3M8R516</accession>
<feature type="transmembrane region" description="Helical" evidence="2">
    <location>
        <begin position="261"/>
        <end position="288"/>
    </location>
</feature>
<feature type="transmembrane region" description="Helical" evidence="2">
    <location>
        <begin position="163"/>
        <end position="183"/>
    </location>
</feature>
<protein>
    <submittedName>
        <fullName evidence="4">Nitric-oxide reductase large subunit</fullName>
    </submittedName>
</protein>
<dbReference type="Gene3D" id="1.20.210.10">
    <property type="entry name" value="Cytochrome c oxidase-like, subunit I domain"/>
    <property type="match status" value="1"/>
</dbReference>
<keyword evidence="1" id="KW-0813">Transport</keyword>
<feature type="transmembrane region" description="Helical" evidence="2">
    <location>
        <begin position="86"/>
        <end position="106"/>
    </location>
</feature>
<dbReference type="GO" id="GO:0009060">
    <property type="term" value="P:aerobic respiration"/>
    <property type="evidence" value="ECO:0007669"/>
    <property type="project" value="InterPro"/>
</dbReference>
<evidence type="ECO:0000256" key="2">
    <source>
        <dbReference type="SAM" id="Phobius"/>
    </source>
</evidence>
<dbReference type="SUPFAM" id="SSF81442">
    <property type="entry name" value="Cytochrome c oxidase subunit I-like"/>
    <property type="match status" value="1"/>
</dbReference>
<feature type="transmembrane region" description="Helical" evidence="2">
    <location>
        <begin position="195"/>
        <end position="220"/>
    </location>
</feature>